<evidence type="ECO:0000259" key="1">
    <source>
        <dbReference type="PROSITE" id="PS50943"/>
    </source>
</evidence>
<gene>
    <name evidence="2" type="ORF">OCK74_12310</name>
</gene>
<proteinExistence type="predicted"/>
<comment type="caution">
    <text evidence="2">The sequence shown here is derived from an EMBL/GenBank/DDBJ whole genome shotgun (WGS) entry which is preliminary data.</text>
</comment>
<dbReference type="RefSeq" id="WP_279297345.1">
    <property type="nucleotide sequence ID" value="NZ_JAOTIF010000008.1"/>
</dbReference>
<dbReference type="EMBL" id="JAOTIF010000008">
    <property type="protein sequence ID" value="MCU7549906.1"/>
    <property type="molecule type" value="Genomic_DNA"/>
</dbReference>
<sequence>MRISNIFPMGLEEMGVILKERRQFLKLRQEDVAEISGVTIRSLHSIEQGTGNPSFETLAKIASVLGMELKIEVKQLDHG</sequence>
<keyword evidence="3" id="KW-1185">Reference proteome</keyword>
<accession>A0A9X3B8K5</accession>
<reference evidence="2" key="1">
    <citation type="submission" date="2022-09" db="EMBL/GenBank/DDBJ databases">
        <authorList>
            <person name="Yuan C."/>
            <person name="Ke Z."/>
        </authorList>
    </citation>
    <scope>NUCLEOTIDE SEQUENCE</scope>
    <source>
        <strain evidence="2">LB-8</strain>
    </source>
</reference>
<reference evidence="2" key="2">
    <citation type="submission" date="2023-04" db="EMBL/GenBank/DDBJ databases">
        <title>Paracnuella aquatica gen. nov., sp. nov., a member of the family Chitinophagaceae isolated from a hot spring.</title>
        <authorList>
            <person name="Wang C."/>
        </authorList>
    </citation>
    <scope>NUCLEOTIDE SEQUENCE</scope>
    <source>
        <strain evidence="2">LB-8</strain>
    </source>
</reference>
<name>A0A9X3B8K5_9BACT</name>
<dbReference type="Pfam" id="PF01381">
    <property type="entry name" value="HTH_3"/>
    <property type="match status" value="1"/>
</dbReference>
<dbReference type="Proteomes" id="UP001155483">
    <property type="component" value="Unassembled WGS sequence"/>
</dbReference>
<dbReference type="SUPFAM" id="SSF47413">
    <property type="entry name" value="lambda repressor-like DNA-binding domains"/>
    <property type="match status" value="1"/>
</dbReference>
<dbReference type="Gene3D" id="1.10.260.40">
    <property type="entry name" value="lambda repressor-like DNA-binding domains"/>
    <property type="match status" value="1"/>
</dbReference>
<feature type="domain" description="HTH cro/C1-type" evidence="1">
    <location>
        <begin position="18"/>
        <end position="76"/>
    </location>
</feature>
<dbReference type="SMART" id="SM00530">
    <property type="entry name" value="HTH_XRE"/>
    <property type="match status" value="1"/>
</dbReference>
<dbReference type="AlphaFoldDB" id="A0A9X3B8K5"/>
<evidence type="ECO:0000313" key="3">
    <source>
        <dbReference type="Proteomes" id="UP001155483"/>
    </source>
</evidence>
<dbReference type="InterPro" id="IPR001387">
    <property type="entry name" value="Cro/C1-type_HTH"/>
</dbReference>
<dbReference type="InterPro" id="IPR010982">
    <property type="entry name" value="Lambda_DNA-bd_dom_sf"/>
</dbReference>
<dbReference type="GO" id="GO:0003677">
    <property type="term" value="F:DNA binding"/>
    <property type="evidence" value="ECO:0007669"/>
    <property type="project" value="InterPro"/>
</dbReference>
<protein>
    <submittedName>
        <fullName evidence="2">Helix-turn-helix transcriptional regulator</fullName>
    </submittedName>
</protein>
<dbReference type="PROSITE" id="PS50943">
    <property type="entry name" value="HTH_CROC1"/>
    <property type="match status" value="1"/>
</dbReference>
<dbReference type="CDD" id="cd00093">
    <property type="entry name" value="HTH_XRE"/>
    <property type="match status" value="1"/>
</dbReference>
<evidence type="ECO:0000313" key="2">
    <source>
        <dbReference type="EMBL" id="MCU7549906.1"/>
    </source>
</evidence>
<organism evidence="2 3">
    <name type="scientific">Paraflavisolibacter caeni</name>
    <dbReference type="NCBI Taxonomy" id="2982496"/>
    <lineage>
        <taxon>Bacteria</taxon>
        <taxon>Pseudomonadati</taxon>
        <taxon>Bacteroidota</taxon>
        <taxon>Chitinophagia</taxon>
        <taxon>Chitinophagales</taxon>
        <taxon>Chitinophagaceae</taxon>
        <taxon>Paraflavisolibacter</taxon>
    </lineage>
</organism>